<dbReference type="AlphaFoldDB" id="E6LY43"/>
<evidence type="ECO:0000313" key="3">
    <source>
        <dbReference type="Proteomes" id="UP000005573"/>
    </source>
</evidence>
<accession>E6LY43</accession>
<dbReference type="HOGENOM" id="CLU_079361_0_0_11"/>
<proteinExistence type="predicted"/>
<evidence type="ECO:0000313" key="2">
    <source>
        <dbReference type="EMBL" id="EFU80560.1"/>
    </source>
</evidence>
<reference evidence="2 3" key="1">
    <citation type="submission" date="2010-12" db="EMBL/GenBank/DDBJ databases">
        <authorList>
            <person name="Muzny D."/>
            <person name="Qin X."/>
            <person name="Deng J."/>
            <person name="Jiang H."/>
            <person name="Liu Y."/>
            <person name="Qu J."/>
            <person name="Song X.-Z."/>
            <person name="Zhang L."/>
            <person name="Thornton R."/>
            <person name="Coyle M."/>
            <person name="Francisco L."/>
            <person name="Jackson L."/>
            <person name="Javaid M."/>
            <person name="Korchina V."/>
            <person name="Kovar C."/>
            <person name="Mata R."/>
            <person name="Mathew T."/>
            <person name="Ngo R."/>
            <person name="Nguyen L."/>
            <person name="Nguyen N."/>
            <person name="Okwuonu G."/>
            <person name="Ongeri F."/>
            <person name="Pham C."/>
            <person name="Simmons D."/>
            <person name="Wilczek-Boney K."/>
            <person name="Hale W."/>
            <person name="Jakkamsetti A."/>
            <person name="Pham P."/>
            <person name="Ruth R."/>
            <person name="San Lucas F."/>
            <person name="Warren J."/>
            <person name="Zhang J."/>
            <person name="Zhao Z."/>
            <person name="Zhou C."/>
            <person name="Zhu D."/>
            <person name="Lee S."/>
            <person name="Bess C."/>
            <person name="Blankenburg K."/>
            <person name="Forbes L."/>
            <person name="Fu Q."/>
            <person name="Gubbala S."/>
            <person name="Hirani K."/>
            <person name="Jayaseelan J.C."/>
            <person name="Lara F."/>
            <person name="Munidasa M."/>
            <person name="Palculict T."/>
            <person name="Patil S."/>
            <person name="Pu L.-L."/>
            <person name="Saada N."/>
            <person name="Tang L."/>
            <person name="Weissenberger G."/>
            <person name="Zhu Y."/>
            <person name="Hemphill L."/>
            <person name="Shang Y."/>
            <person name="Youmans B."/>
            <person name="Ayvaz T."/>
            <person name="Ross M."/>
            <person name="Santibanez J."/>
            <person name="Aqrawi P."/>
            <person name="Gross S."/>
            <person name="Joshi V."/>
            <person name="Fowler G."/>
            <person name="Nazareth L."/>
            <person name="Reid J."/>
            <person name="Worley K."/>
            <person name="Petrosino J."/>
            <person name="Highlander S."/>
            <person name="Gibbs R."/>
        </authorList>
    </citation>
    <scope>NUCLEOTIDE SEQUENCE [LARGE SCALE GENOMIC DNA]</scope>
    <source>
        <strain evidence="2 3">ATCC 51333</strain>
    </source>
</reference>
<dbReference type="Proteomes" id="UP000005573">
    <property type="component" value="Unassembled WGS sequence"/>
</dbReference>
<sequence length="316" mass="35436">MEGSEMTATITPTLAGADFDAIFTECSHSSSLQLVNPSQLRLFYLDTINGLFDYAGLEEFILDCLGDYVFSRAEIEDYIQRGKTRNIGLYALRRLRQHQTAGQIGSGSDLGEILLYVFLEKILGAPKIMSKIELSRTGGTQPSRCDAIHLRPPNPAENLPYNTIVFGTSEIVDDIEDAIDDAFERINHIQTNQRNEVLMAENTAFEKTFDDRTTHHIKDLLIPKKGRGTKRDIGYGIFLGYKLGLNPSAYSSDGFDAQLAAKMRLDIAQHADLIMHKINELNLANYSFYIYVLPLNLPSTDRIEIMNHVLDQGVQP</sequence>
<protein>
    <recommendedName>
        <fullName evidence="1">Anti-bacteriophage protein A/HamA C-terminal domain-containing protein</fullName>
    </recommendedName>
</protein>
<organism evidence="2 3">
    <name type="scientific">Mobiluncus curtisii ATCC 51333</name>
    <dbReference type="NCBI Taxonomy" id="887326"/>
    <lineage>
        <taxon>Bacteria</taxon>
        <taxon>Bacillati</taxon>
        <taxon>Actinomycetota</taxon>
        <taxon>Actinomycetes</taxon>
        <taxon>Actinomycetales</taxon>
        <taxon>Actinomycetaceae</taxon>
        <taxon>Mobiluncus</taxon>
    </lineage>
</organism>
<comment type="caution">
    <text evidence="2">The sequence shown here is derived from an EMBL/GenBank/DDBJ whole genome shotgun (WGS) entry which is preliminary data.</text>
</comment>
<feature type="domain" description="Anti-bacteriophage protein A/HamA C-terminal" evidence="1">
    <location>
        <begin position="23"/>
        <end position="307"/>
    </location>
</feature>
<evidence type="ECO:0000259" key="1">
    <source>
        <dbReference type="Pfam" id="PF08878"/>
    </source>
</evidence>
<dbReference type="Pfam" id="PF08878">
    <property type="entry name" value="HamA"/>
    <property type="match status" value="1"/>
</dbReference>
<gene>
    <name evidence="2" type="ORF">HMPREF0388_0780</name>
</gene>
<dbReference type="EMBL" id="AEPY01000004">
    <property type="protein sequence ID" value="EFU80560.1"/>
    <property type="molecule type" value="Genomic_DNA"/>
</dbReference>
<dbReference type="InterPro" id="IPR014976">
    <property type="entry name" value="AbpA_HamA_C"/>
</dbReference>
<name>E6LY43_9ACTO</name>